<dbReference type="Gene3D" id="1.20.120.560">
    <property type="entry name" value="alix/aip1 in complex with the ypdl late domain"/>
    <property type="match status" value="1"/>
</dbReference>
<sequence length="820" mass="92650">MKTLLLGFKIKDTESLNWGKALALYLKKSYGSSTWSQFFDAKLAENLDHLRSNANGNLAPEALVEQLFLYYSFLEQLHLRLGGNSGQLNLDFTWYDAAYTTASGSQKYTQRTVAFEKSSILYNLGTTLTQLAKEKVDSDVKKSIGYLSRAFTCFQYLSENFLNSPSVDLQAENTKFLADLCHAEAQELFLLQIVNGPEVAKHASLIAKLAFMASSLYQKILDFYDTEADIAKTEVPYGESKWKSIITCKLHYYKSVSAFNYGMALEQQQKFGNAIAFLQIAQESITAALSHKLHVKDVIDLESLKSLIAAKHKALIKDNDFIYHESIPSDVSMELIKSMDAIKPQTLTQLLKTYMEKVAEPADIMFKGIIPVEVYEKESIYSEQKSDLLRRELEVADTADWEYTSFVEFTTLPKILMDLNDRYTSSRGSRRLENPQLTMMKDQIDAWSKFVLQSKYNDVERQIKVVVDLRKQILESLSSIPAEQTENAVKLKSSLVAASKSDEKLFSFVESHLQEIQLLRAPELLNQQWKELTASEHEEPNLLDMDDDKNEEIRLKIKSVSNQHEDLKVLKDERSRVVQDLKKSVNEDDITRVILLNSGATDTELKEIFERELDKFKPLSTRIEATIFKQRSLINSIKISLDAIFKLTGVDEESSNSDSNLAKRNNFYDKLNKAFTNFSVFVNDLPKGLLFYESLLKMSSDLRSFGSVPQRGVAPDPAPSLPGQFSREFQQLSVSSEAPNFGQSTAPGGPPVPPRTYGEQQGYNQSGPSLPVIPPKEPPSGMTGLMVSQSHSYQTPEQNPTSFYNNPSVFDESLYSRYSG</sequence>
<dbReference type="Proteomes" id="UP000190274">
    <property type="component" value="Chromosome D"/>
</dbReference>
<dbReference type="PANTHER" id="PTHR23030:SF30">
    <property type="entry name" value="TYROSINE-PROTEIN PHOSPHATASE NON-RECEPTOR TYPE 23"/>
    <property type="match status" value="1"/>
</dbReference>
<dbReference type="GO" id="GO:0072671">
    <property type="term" value="P:mitochondria-associated ubiquitin-dependent protein catabolic process"/>
    <property type="evidence" value="ECO:0007669"/>
    <property type="project" value="EnsemblFungi"/>
</dbReference>
<dbReference type="CDD" id="cd09237">
    <property type="entry name" value="V_ScBro1_like"/>
    <property type="match status" value="1"/>
</dbReference>
<dbReference type="SMART" id="SM01041">
    <property type="entry name" value="BRO1"/>
    <property type="match status" value="1"/>
</dbReference>
<dbReference type="GO" id="GO:0035800">
    <property type="term" value="F:deubiquitinase activator activity"/>
    <property type="evidence" value="ECO:0007669"/>
    <property type="project" value="EnsemblFungi"/>
</dbReference>
<reference evidence="8 9" key="1">
    <citation type="submission" date="2016-03" db="EMBL/GenBank/DDBJ databases">
        <authorList>
            <person name="Devillers H."/>
        </authorList>
    </citation>
    <scope>NUCLEOTIDE SEQUENCE [LARGE SCALE GENOMIC DNA]</scope>
    <source>
        <strain evidence="8">CBS 10888</strain>
    </source>
</reference>
<dbReference type="InterPro" id="IPR004328">
    <property type="entry name" value="BRO1_dom"/>
</dbReference>
<accession>A0A1G4J5A7</accession>
<dbReference type="InterPro" id="IPR025304">
    <property type="entry name" value="ALIX_V_dom"/>
</dbReference>
<dbReference type="GO" id="GO:0036010">
    <property type="term" value="P:protein localization to endosome"/>
    <property type="evidence" value="ECO:0007669"/>
    <property type="project" value="EnsemblFungi"/>
</dbReference>
<keyword evidence="3" id="KW-0963">Cytoplasm</keyword>
<dbReference type="Pfam" id="PF03097">
    <property type="entry name" value="BRO1"/>
    <property type="match status" value="1"/>
</dbReference>
<dbReference type="InterPro" id="IPR038499">
    <property type="entry name" value="BRO1_sf"/>
</dbReference>
<dbReference type="GO" id="GO:1904669">
    <property type="term" value="P:ATP export"/>
    <property type="evidence" value="ECO:0007669"/>
    <property type="project" value="EnsemblFungi"/>
</dbReference>
<dbReference type="GO" id="GO:1903561">
    <property type="term" value="C:extracellular vesicle"/>
    <property type="evidence" value="ECO:0007669"/>
    <property type="project" value="EnsemblFungi"/>
</dbReference>
<dbReference type="CDD" id="cd09242">
    <property type="entry name" value="BRO1_ScBro1_like"/>
    <property type="match status" value="1"/>
</dbReference>
<dbReference type="STRING" id="1266660.A0A1G4J5A7"/>
<evidence type="ECO:0000256" key="6">
    <source>
        <dbReference type="SAM" id="MobiDB-lite"/>
    </source>
</evidence>
<keyword evidence="9" id="KW-1185">Reference proteome</keyword>
<feature type="domain" description="BRO1" evidence="7">
    <location>
        <begin position="4"/>
        <end position="403"/>
    </location>
</feature>
<dbReference type="OrthoDB" id="2141925at2759"/>
<gene>
    <name evidence="8" type="ORF">LADA_0D04214G</name>
</gene>
<dbReference type="Pfam" id="PF13949">
    <property type="entry name" value="ALIX_LYPXL_bnd"/>
    <property type="match status" value="1"/>
</dbReference>
<evidence type="ECO:0000256" key="2">
    <source>
        <dbReference type="ARBA" id="ARBA00004496"/>
    </source>
</evidence>
<evidence type="ECO:0000256" key="3">
    <source>
        <dbReference type="ARBA" id="ARBA00022490"/>
    </source>
</evidence>
<evidence type="ECO:0000256" key="4">
    <source>
        <dbReference type="ARBA" id="ARBA00022753"/>
    </source>
</evidence>
<dbReference type="PROSITE" id="PS51180">
    <property type="entry name" value="BRO1"/>
    <property type="match status" value="1"/>
</dbReference>
<evidence type="ECO:0000313" key="8">
    <source>
        <dbReference type="EMBL" id="SCU84853.1"/>
    </source>
</evidence>
<feature type="compositionally biased region" description="Polar residues" evidence="6">
    <location>
        <begin position="732"/>
        <end position="746"/>
    </location>
</feature>
<dbReference type="GO" id="GO:0070676">
    <property type="term" value="P:intralumenal vesicle formation"/>
    <property type="evidence" value="ECO:0007669"/>
    <property type="project" value="EnsemblFungi"/>
</dbReference>
<dbReference type="Gene3D" id="1.20.140.50">
    <property type="entry name" value="alix/aip1 like domains"/>
    <property type="match status" value="1"/>
</dbReference>
<dbReference type="GO" id="GO:0016579">
    <property type="term" value="P:protein deubiquitination"/>
    <property type="evidence" value="ECO:0007669"/>
    <property type="project" value="EnsemblFungi"/>
</dbReference>
<evidence type="ECO:0000256" key="5">
    <source>
        <dbReference type="ARBA" id="ARBA00041284"/>
    </source>
</evidence>
<evidence type="ECO:0000259" key="7">
    <source>
        <dbReference type="PROSITE" id="PS51180"/>
    </source>
</evidence>
<dbReference type="PANTHER" id="PTHR23030">
    <property type="entry name" value="PCD6 INTERACTING PROTEIN-RELATED"/>
    <property type="match status" value="1"/>
</dbReference>
<feature type="compositionally biased region" description="Polar residues" evidence="6">
    <location>
        <begin position="786"/>
        <end position="808"/>
    </location>
</feature>
<proteinExistence type="predicted"/>
<dbReference type="GO" id="GO:1903003">
    <property type="term" value="P:positive regulation of protein deubiquitination"/>
    <property type="evidence" value="ECO:0007669"/>
    <property type="project" value="EnsemblFungi"/>
</dbReference>
<dbReference type="AlphaFoldDB" id="A0A1G4J5A7"/>
<organism evidence="8 9">
    <name type="scientific">Lachancea dasiensis</name>
    <dbReference type="NCBI Taxonomy" id="1072105"/>
    <lineage>
        <taxon>Eukaryota</taxon>
        <taxon>Fungi</taxon>
        <taxon>Dikarya</taxon>
        <taxon>Ascomycota</taxon>
        <taxon>Saccharomycotina</taxon>
        <taxon>Saccharomycetes</taxon>
        <taxon>Saccharomycetales</taxon>
        <taxon>Saccharomycetaceae</taxon>
        <taxon>Lachancea</taxon>
    </lineage>
</organism>
<protein>
    <recommendedName>
        <fullName evidence="5">BRO domain-containing protein 1</fullName>
    </recommendedName>
</protein>
<keyword evidence="4" id="KW-0967">Endosome</keyword>
<dbReference type="GO" id="GO:0043328">
    <property type="term" value="P:protein transport to vacuole involved in ubiquitin-dependent protein catabolic process via the multivesicular body sorting pathway"/>
    <property type="evidence" value="ECO:0007669"/>
    <property type="project" value="EnsemblFungi"/>
</dbReference>
<feature type="region of interest" description="Disordered" evidence="6">
    <location>
        <begin position="732"/>
        <end position="809"/>
    </location>
</feature>
<dbReference type="EMBL" id="LT598454">
    <property type="protein sequence ID" value="SCU84853.1"/>
    <property type="molecule type" value="Genomic_DNA"/>
</dbReference>
<name>A0A1G4J5A7_9SACH</name>
<comment type="subcellular location">
    <subcellularLocation>
        <location evidence="2">Cytoplasm</location>
    </subcellularLocation>
    <subcellularLocation>
        <location evidence="1">Endosome</location>
    </subcellularLocation>
</comment>
<evidence type="ECO:0000256" key="1">
    <source>
        <dbReference type="ARBA" id="ARBA00004177"/>
    </source>
</evidence>
<feature type="compositionally biased region" description="Polar residues" evidence="6">
    <location>
        <begin position="758"/>
        <end position="768"/>
    </location>
</feature>
<dbReference type="GO" id="GO:0010008">
    <property type="term" value="C:endosome membrane"/>
    <property type="evidence" value="ECO:0007669"/>
    <property type="project" value="GOC"/>
</dbReference>
<evidence type="ECO:0000313" key="9">
    <source>
        <dbReference type="Proteomes" id="UP000190274"/>
    </source>
</evidence>
<dbReference type="Gene3D" id="1.25.40.280">
    <property type="entry name" value="alix/aip1 like domains"/>
    <property type="match status" value="1"/>
</dbReference>